<dbReference type="AlphaFoldDB" id="A0A2T7D6L1"/>
<evidence type="ECO:0000256" key="1">
    <source>
        <dbReference type="SAM" id="MobiDB-lite"/>
    </source>
</evidence>
<sequence>MVPPSYGRASPGASGDPASTVPPGCPTPAILRHTLAVPGRQPRRPNRYVQSCLCAPPPPFACGLPGDHEATTPSC</sequence>
<organism evidence="2 3">
    <name type="scientific">Panicum hallii var. hallii</name>
    <dbReference type="NCBI Taxonomy" id="1504633"/>
    <lineage>
        <taxon>Eukaryota</taxon>
        <taxon>Viridiplantae</taxon>
        <taxon>Streptophyta</taxon>
        <taxon>Embryophyta</taxon>
        <taxon>Tracheophyta</taxon>
        <taxon>Spermatophyta</taxon>
        <taxon>Magnoliopsida</taxon>
        <taxon>Liliopsida</taxon>
        <taxon>Poales</taxon>
        <taxon>Poaceae</taxon>
        <taxon>PACMAD clade</taxon>
        <taxon>Panicoideae</taxon>
        <taxon>Panicodae</taxon>
        <taxon>Paniceae</taxon>
        <taxon>Panicinae</taxon>
        <taxon>Panicum</taxon>
        <taxon>Panicum sect. Panicum</taxon>
    </lineage>
</organism>
<proteinExistence type="predicted"/>
<name>A0A2T7D6L1_9POAL</name>
<evidence type="ECO:0000313" key="2">
    <source>
        <dbReference type="EMBL" id="PUZ51227.1"/>
    </source>
</evidence>
<dbReference type="EMBL" id="CM009754">
    <property type="protein sequence ID" value="PUZ51227.1"/>
    <property type="molecule type" value="Genomic_DNA"/>
</dbReference>
<evidence type="ECO:0000313" key="3">
    <source>
        <dbReference type="Proteomes" id="UP000244336"/>
    </source>
</evidence>
<accession>A0A2T7D6L1</accession>
<keyword evidence="3" id="KW-1185">Reference proteome</keyword>
<dbReference type="Gramene" id="PUZ51227">
    <property type="protein sequence ID" value="PUZ51227"/>
    <property type="gene ID" value="GQ55_6G164500"/>
</dbReference>
<feature type="region of interest" description="Disordered" evidence="1">
    <location>
        <begin position="1"/>
        <end position="30"/>
    </location>
</feature>
<gene>
    <name evidence="2" type="ORF">GQ55_6G164500</name>
</gene>
<reference evidence="2 3" key="1">
    <citation type="submission" date="2018-04" db="EMBL/GenBank/DDBJ databases">
        <title>WGS assembly of Panicum hallii var. hallii HAL2.</title>
        <authorList>
            <person name="Lovell J."/>
            <person name="Jenkins J."/>
            <person name="Lowry D."/>
            <person name="Mamidi S."/>
            <person name="Sreedasyam A."/>
            <person name="Weng X."/>
            <person name="Barry K."/>
            <person name="Bonette J."/>
            <person name="Campitelli B."/>
            <person name="Daum C."/>
            <person name="Gordon S."/>
            <person name="Gould B."/>
            <person name="Lipzen A."/>
            <person name="MacQueen A."/>
            <person name="Palacio-Mejia J."/>
            <person name="Plott C."/>
            <person name="Shakirov E."/>
            <person name="Shu S."/>
            <person name="Yoshinaga Y."/>
            <person name="Zane M."/>
            <person name="Rokhsar D."/>
            <person name="Grimwood J."/>
            <person name="Schmutz J."/>
            <person name="Juenger T."/>
        </authorList>
    </citation>
    <scope>NUCLEOTIDE SEQUENCE [LARGE SCALE GENOMIC DNA]</scope>
    <source>
        <strain evidence="3">cv. HAL2</strain>
    </source>
</reference>
<protein>
    <submittedName>
        <fullName evidence="2">Uncharacterized protein</fullName>
    </submittedName>
</protein>
<dbReference type="Proteomes" id="UP000244336">
    <property type="component" value="Chromosome 6"/>
</dbReference>